<name>A0A3M8Q0M9_9GAMM</name>
<keyword evidence="2" id="KW-1185">Reference proteome</keyword>
<proteinExistence type="predicted"/>
<protein>
    <submittedName>
        <fullName evidence="1">Uncharacterized protein</fullName>
    </submittedName>
</protein>
<evidence type="ECO:0000313" key="1">
    <source>
        <dbReference type="EMBL" id="RNF49643.1"/>
    </source>
</evidence>
<dbReference type="AlphaFoldDB" id="A0A3M8Q0M9"/>
<reference evidence="1 2" key="1">
    <citation type="journal article" date="2012" name="Int. J. Syst. Evol. Microbiol.">
        <title>Marinomonas hwangdonensis sp. nov., isolated from seawater.</title>
        <authorList>
            <person name="Jung Y.T."/>
            <person name="Oh T.K."/>
            <person name="Yoon J.H."/>
        </authorList>
    </citation>
    <scope>NUCLEOTIDE SEQUENCE [LARGE SCALE GENOMIC DNA]</scope>
    <source>
        <strain evidence="1 2">HDW-15</strain>
    </source>
</reference>
<gene>
    <name evidence="1" type="ORF">EBI00_11950</name>
</gene>
<accession>A0A3M8Q0M9</accession>
<dbReference type="RefSeq" id="WP_123096166.1">
    <property type="nucleotide sequence ID" value="NZ_RIZG01000007.1"/>
</dbReference>
<dbReference type="Proteomes" id="UP000280507">
    <property type="component" value="Unassembled WGS sequence"/>
</dbReference>
<organism evidence="1 2">
    <name type="scientific">Marinomonas hwangdonensis</name>
    <dbReference type="NCBI Taxonomy" id="1053647"/>
    <lineage>
        <taxon>Bacteria</taxon>
        <taxon>Pseudomonadati</taxon>
        <taxon>Pseudomonadota</taxon>
        <taxon>Gammaproteobacteria</taxon>
        <taxon>Oceanospirillales</taxon>
        <taxon>Oceanospirillaceae</taxon>
        <taxon>Marinomonas</taxon>
    </lineage>
</organism>
<comment type="caution">
    <text evidence="1">The sequence shown here is derived from an EMBL/GenBank/DDBJ whole genome shotgun (WGS) entry which is preliminary data.</text>
</comment>
<evidence type="ECO:0000313" key="2">
    <source>
        <dbReference type="Proteomes" id="UP000280507"/>
    </source>
</evidence>
<dbReference type="EMBL" id="RIZG01000007">
    <property type="protein sequence ID" value="RNF49643.1"/>
    <property type="molecule type" value="Genomic_DNA"/>
</dbReference>
<dbReference type="OrthoDB" id="2969346at2"/>
<sequence>MNQREKNVKMMIKVIKDCQEHKKMRTPNRVWSTYFRYALNELEKGSVLVSEAVNENLNEKFIIEHTFPFRLLRDKLMSLENVDFRSVSNILDRFHVVTKITYEEDQRLKLNGLNRDMPKDWDQKNPFARYEVAGISIYPD</sequence>